<proteinExistence type="predicted"/>
<organism evidence="2 3">
    <name type="scientific">Bacteroides stercoris</name>
    <dbReference type="NCBI Taxonomy" id="46506"/>
    <lineage>
        <taxon>Bacteria</taxon>
        <taxon>Pseudomonadati</taxon>
        <taxon>Bacteroidota</taxon>
        <taxon>Bacteroidia</taxon>
        <taxon>Bacteroidales</taxon>
        <taxon>Bacteroidaceae</taxon>
        <taxon>Bacteroides</taxon>
    </lineage>
</organism>
<sequence length="146" mass="16927">MSWERNLIRLYMRSLDEQTEWVFKIQTTLLMVASTTFAVIISLSSPSEDSLCNKVLLVTAICVNALCILFSGISLYENRVLSNQAVRTYREYLRKYHNGELPHGQAYVYESIPRRRIFVFCEKGSYVSFLLFIIALVAYTIVRSFC</sequence>
<dbReference type="Proteomes" id="UP000283482">
    <property type="component" value="Unassembled WGS sequence"/>
</dbReference>
<name>A0A413UZV3_BACSE</name>
<gene>
    <name evidence="2" type="ORF">DW889_12675</name>
</gene>
<keyword evidence="1" id="KW-1133">Transmembrane helix</keyword>
<evidence type="ECO:0000313" key="2">
    <source>
        <dbReference type="EMBL" id="RHB26895.1"/>
    </source>
</evidence>
<dbReference type="EMBL" id="QSGN01000034">
    <property type="protein sequence ID" value="RHB26895.1"/>
    <property type="molecule type" value="Genomic_DNA"/>
</dbReference>
<reference evidence="2 3" key="1">
    <citation type="submission" date="2018-08" db="EMBL/GenBank/DDBJ databases">
        <title>A genome reference for cultivated species of the human gut microbiota.</title>
        <authorList>
            <person name="Zou Y."/>
            <person name="Xue W."/>
            <person name="Luo G."/>
        </authorList>
    </citation>
    <scope>NUCLEOTIDE SEQUENCE [LARGE SCALE GENOMIC DNA]</scope>
    <source>
        <strain evidence="2 3">AM40-34</strain>
    </source>
</reference>
<evidence type="ECO:0008006" key="4">
    <source>
        <dbReference type="Google" id="ProtNLM"/>
    </source>
</evidence>
<protein>
    <recommendedName>
        <fullName evidence="4">DUF4231 domain-containing protein</fullName>
    </recommendedName>
</protein>
<feature type="transmembrane region" description="Helical" evidence="1">
    <location>
        <begin position="124"/>
        <end position="142"/>
    </location>
</feature>
<keyword evidence="1" id="KW-0812">Transmembrane</keyword>
<dbReference type="AlphaFoldDB" id="A0A413UZV3"/>
<feature type="transmembrane region" description="Helical" evidence="1">
    <location>
        <begin position="21"/>
        <end position="43"/>
    </location>
</feature>
<feature type="transmembrane region" description="Helical" evidence="1">
    <location>
        <begin position="55"/>
        <end position="76"/>
    </location>
</feature>
<evidence type="ECO:0000256" key="1">
    <source>
        <dbReference type="SAM" id="Phobius"/>
    </source>
</evidence>
<comment type="caution">
    <text evidence="2">The sequence shown here is derived from an EMBL/GenBank/DDBJ whole genome shotgun (WGS) entry which is preliminary data.</text>
</comment>
<evidence type="ECO:0000313" key="3">
    <source>
        <dbReference type="Proteomes" id="UP000283482"/>
    </source>
</evidence>
<keyword evidence="1" id="KW-0472">Membrane</keyword>
<accession>A0A413UZV3</accession>